<keyword evidence="5" id="KW-1185">Reference proteome</keyword>
<evidence type="ECO:0000259" key="1">
    <source>
        <dbReference type="Pfam" id="PF24338"/>
    </source>
</evidence>
<evidence type="ECO:0000259" key="3">
    <source>
        <dbReference type="Pfam" id="PF24341"/>
    </source>
</evidence>
<accession>A0A9J2PGL4</accession>
<feature type="domain" description="P-granule-associated protein DEPS-1 second OB-fold" evidence="4">
    <location>
        <begin position="89"/>
        <end position="168"/>
    </location>
</feature>
<evidence type="ECO:0000259" key="4">
    <source>
        <dbReference type="Pfam" id="PF24342"/>
    </source>
</evidence>
<evidence type="ECO:0000313" key="5">
    <source>
        <dbReference type="Proteomes" id="UP000036681"/>
    </source>
</evidence>
<dbReference type="AlphaFoldDB" id="A0A9J2PGL4"/>
<dbReference type="InterPro" id="IPR057143">
    <property type="entry name" value="OB_DEPS-1_2nd"/>
</dbReference>
<feature type="domain" description="P-granule-associated protein DEPS-1 sixth OB-fold" evidence="3">
    <location>
        <begin position="430"/>
        <end position="493"/>
    </location>
</feature>
<organism evidence="5 6">
    <name type="scientific">Ascaris lumbricoides</name>
    <name type="common">Giant roundworm</name>
    <dbReference type="NCBI Taxonomy" id="6252"/>
    <lineage>
        <taxon>Eukaryota</taxon>
        <taxon>Metazoa</taxon>
        <taxon>Ecdysozoa</taxon>
        <taxon>Nematoda</taxon>
        <taxon>Chromadorea</taxon>
        <taxon>Rhabditida</taxon>
        <taxon>Spirurina</taxon>
        <taxon>Ascaridomorpha</taxon>
        <taxon>Ascaridoidea</taxon>
        <taxon>Ascarididae</taxon>
        <taxon>Ascaris</taxon>
    </lineage>
</organism>
<dbReference type="Proteomes" id="UP000036681">
    <property type="component" value="Unplaced"/>
</dbReference>
<feature type="domain" description="P-granule-associated protein DEPS-1 third OB-fold" evidence="2">
    <location>
        <begin position="208"/>
        <end position="269"/>
    </location>
</feature>
<dbReference type="Pfam" id="PF24338">
    <property type="entry name" value="DUF7506"/>
    <property type="match status" value="1"/>
</dbReference>
<dbReference type="Pfam" id="PF24341">
    <property type="entry name" value="OB_DEPS-1_6th"/>
    <property type="match status" value="1"/>
</dbReference>
<dbReference type="Pfam" id="PF24342">
    <property type="entry name" value="OB_DEPS-1_2nd"/>
    <property type="match status" value="1"/>
</dbReference>
<dbReference type="InterPro" id="IPR057147">
    <property type="entry name" value="OB_DEPS-1_3rd"/>
</dbReference>
<evidence type="ECO:0000313" key="6">
    <source>
        <dbReference type="WBParaSite" id="ALUE_0000914501-mRNA-1"/>
    </source>
</evidence>
<dbReference type="WBParaSite" id="ALUE_0000914501-mRNA-1">
    <property type="protein sequence ID" value="ALUE_0000914501-mRNA-1"/>
    <property type="gene ID" value="ALUE_0000914501"/>
</dbReference>
<feature type="domain" description="DUF7506" evidence="1">
    <location>
        <begin position="270"/>
        <end position="344"/>
    </location>
</feature>
<dbReference type="InterPro" id="IPR057144">
    <property type="entry name" value="OB_DEPS-1_6th"/>
</dbReference>
<sequence length="544" mass="61336">MREGRICGLVVSEPRPMHPYIMQAVFVDKNSPMLFTRRYDLTDRPYRSRLERKYVEKKDKERNLLPGDWIEFGAPRGGYIRDYEKVFPLCENRVIGGKLQVESICVFSPRTENVQVICMSELFGRVAVSVETSERFLANVALKCWLCVEVYRMTLTVTFSEFISVANDQSFVAATPWNRGDPRFAIHIGHDGEVLSKVAMLHSDLPNHLCDACGLLVNERTVYCSRYAQIPIQLACVVQPCEVNIGDRIKFQAMFSIFLNGYVVNAYRKLEVSVKWEGLPFGYVWTRNKQLGIVHDPEGILSAALLSSLRLSVFRVYVTDTGPSAFSRFRLRELASTLSVDGDSLTKNGHMFVGKLIGISTGNGSIFAPKYGTLKIHFGMKSTAGWEQVKPGSWISFTMASDPQPPLFTVIEWERISKLPVQCFLTPDDYQFQTRVRFNSLLSVLESEVFGFIDDPHEKLPLSGRNGSGDDLSVWVKQGNAACRTPFILASVDEPVLPCVRANCSAYRILCHLISNPDVVSSFTESYAEDLLQRIRSALTLDDH</sequence>
<name>A0A9J2PGL4_ASCLU</name>
<evidence type="ECO:0000259" key="2">
    <source>
        <dbReference type="Pfam" id="PF24339"/>
    </source>
</evidence>
<reference evidence="6" key="1">
    <citation type="submission" date="2023-03" db="UniProtKB">
        <authorList>
            <consortium name="WormBaseParasite"/>
        </authorList>
    </citation>
    <scope>IDENTIFICATION</scope>
</reference>
<dbReference type="Pfam" id="PF24339">
    <property type="entry name" value="OB_DEPS-1_3rd"/>
    <property type="match status" value="1"/>
</dbReference>
<proteinExistence type="predicted"/>
<dbReference type="InterPro" id="IPR055929">
    <property type="entry name" value="DUF7506"/>
</dbReference>
<protein>
    <submittedName>
        <fullName evidence="6">Uncharacterized protein</fullName>
    </submittedName>
</protein>